<evidence type="ECO:0000313" key="5">
    <source>
        <dbReference type="EMBL" id="REH55032.1"/>
    </source>
</evidence>
<gene>
    <name evidence="5" type="ORF">BCF44_10148</name>
</gene>
<dbReference type="AlphaFoldDB" id="A0A3E0I8I7"/>
<dbReference type="GO" id="GO:0003700">
    <property type="term" value="F:DNA-binding transcription factor activity"/>
    <property type="evidence" value="ECO:0007669"/>
    <property type="project" value="InterPro"/>
</dbReference>
<dbReference type="PANTHER" id="PTHR33164">
    <property type="entry name" value="TRANSCRIPTIONAL REGULATOR, MARR FAMILY"/>
    <property type="match status" value="1"/>
</dbReference>
<dbReference type="GO" id="GO:0006950">
    <property type="term" value="P:response to stress"/>
    <property type="evidence" value="ECO:0007669"/>
    <property type="project" value="TreeGrafter"/>
</dbReference>
<dbReference type="InterPro" id="IPR039422">
    <property type="entry name" value="MarR/SlyA-like"/>
</dbReference>
<dbReference type="GO" id="GO:0003677">
    <property type="term" value="F:DNA binding"/>
    <property type="evidence" value="ECO:0007669"/>
    <property type="project" value="UniProtKB-KW"/>
</dbReference>
<dbReference type="Proteomes" id="UP000256269">
    <property type="component" value="Unassembled WGS sequence"/>
</dbReference>
<evidence type="ECO:0000259" key="4">
    <source>
        <dbReference type="PROSITE" id="PS50995"/>
    </source>
</evidence>
<proteinExistence type="predicted"/>
<dbReference type="InterPro" id="IPR011991">
    <property type="entry name" value="ArsR-like_HTH"/>
</dbReference>
<dbReference type="Gene3D" id="1.10.10.10">
    <property type="entry name" value="Winged helix-like DNA-binding domain superfamily/Winged helix DNA-binding domain"/>
    <property type="match status" value="1"/>
</dbReference>
<dbReference type="SUPFAM" id="SSF46785">
    <property type="entry name" value="Winged helix' DNA-binding domain"/>
    <property type="match status" value="1"/>
</dbReference>
<dbReference type="InterPro" id="IPR023187">
    <property type="entry name" value="Tscrpt_reg_MarR-type_CS"/>
</dbReference>
<dbReference type="Pfam" id="PF01047">
    <property type="entry name" value="MarR"/>
    <property type="match status" value="1"/>
</dbReference>
<dbReference type="InterPro" id="IPR036390">
    <property type="entry name" value="WH_DNA-bd_sf"/>
</dbReference>
<dbReference type="PROSITE" id="PS50995">
    <property type="entry name" value="HTH_MARR_2"/>
    <property type="match status" value="1"/>
</dbReference>
<dbReference type="PROSITE" id="PS01117">
    <property type="entry name" value="HTH_MARR_1"/>
    <property type="match status" value="1"/>
</dbReference>
<protein>
    <submittedName>
        <fullName evidence="5">DNA-binding MarR family transcriptional regulator</fullName>
    </submittedName>
</protein>
<dbReference type="EMBL" id="QUNO01000001">
    <property type="protein sequence ID" value="REH55032.1"/>
    <property type="molecule type" value="Genomic_DNA"/>
</dbReference>
<name>A0A3E0I8I7_9PSEU</name>
<keyword evidence="1" id="KW-0805">Transcription regulation</keyword>
<organism evidence="5 6">
    <name type="scientific">Kutzneria buriramensis</name>
    <dbReference type="NCBI Taxonomy" id="1045776"/>
    <lineage>
        <taxon>Bacteria</taxon>
        <taxon>Bacillati</taxon>
        <taxon>Actinomycetota</taxon>
        <taxon>Actinomycetes</taxon>
        <taxon>Pseudonocardiales</taxon>
        <taxon>Pseudonocardiaceae</taxon>
        <taxon>Kutzneria</taxon>
    </lineage>
</organism>
<evidence type="ECO:0000313" key="6">
    <source>
        <dbReference type="Proteomes" id="UP000256269"/>
    </source>
</evidence>
<accession>A0A3E0I8I7</accession>
<evidence type="ECO:0000256" key="2">
    <source>
        <dbReference type="ARBA" id="ARBA00023125"/>
    </source>
</evidence>
<dbReference type="InterPro" id="IPR000835">
    <property type="entry name" value="HTH_MarR-typ"/>
</dbReference>
<dbReference type="OrthoDB" id="5148120at2"/>
<keyword evidence="2 5" id="KW-0238">DNA-binding</keyword>
<comment type="caution">
    <text evidence="5">The sequence shown here is derived from an EMBL/GenBank/DDBJ whole genome shotgun (WGS) entry which is preliminary data.</text>
</comment>
<dbReference type="RefSeq" id="WP_116172025.1">
    <property type="nucleotide sequence ID" value="NZ_CP144375.1"/>
</dbReference>
<dbReference type="CDD" id="cd00090">
    <property type="entry name" value="HTH_ARSR"/>
    <property type="match status" value="1"/>
</dbReference>
<dbReference type="PANTHER" id="PTHR33164:SF57">
    <property type="entry name" value="MARR-FAMILY TRANSCRIPTIONAL REGULATOR"/>
    <property type="match status" value="1"/>
</dbReference>
<evidence type="ECO:0000256" key="3">
    <source>
        <dbReference type="ARBA" id="ARBA00023163"/>
    </source>
</evidence>
<feature type="domain" description="HTH marR-type" evidence="4">
    <location>
        <begin position="11"/>
        <end position="144"/>
    </location>
</feature>
<keyword evidence="3" id="KW-0804">Transcription</keyword>
<sequence>METTQERLDNADQLGLQLVRFLRLLERANHQFHDKPHGVEKAGYMLMAHLVINGPQRTSALADAVHSDPSTVSRQVAQLVRAGLVERRADPLDGRACLLAATAAGRQLFDDLRAKRNHHIDQMLGTWPMERRHQLVELFDALNTDIENYRPQMATAIAEQRKATR</sequence>
<dbReference type="SMART" id="SM00347">
    <property type="entry name" value="HTH_MARR"/>
    <property type="match status" value="1"/>
</dbReference>
<dbReference type="InterPro" id="IPR036388">
    <property type="entry name" value="WH-like_DNA-bd_sf"/>
</dbReference>
<keyword evidence="6" id="KW-1185">Reference proteome</keyword>
<reference evidence="5 6" key="1">
    <citation type="submission" date="2018-08" db="EMBL/GenBank/DDBJ databases">
        <title>Genomic Encyclopedia of Archaeal and Bacterial Type Strains, Phase II (KMG-II): from individual species to whole genera.</title>
        <authorList>
            <person name="Goeker M."/>
        </authorList>
    </citation>
    <scope>NUCLEOTIDE SEQUENCE [LARGE SCALE GENOMIC DNA]</scope>
    <source>
        <strain evidence="5 6">DSM 45791</strain>
    </source>
</reference>
<evidence type="ECO:0000256" key="1">
    <source>
        <dbReference type="ARBA" id="ARBA00023015"/>
    </source>
</evidence>